<gene>
    <name evidence="1" type="ORF">HaLaN_10614</name>
</gene>
<comment type="caution">
    <text evidence="1">The sequence shown here is derived from an EMBL/GenBank/DDBJ whole genome shotgun (WGS) entry which is preliminary data.</text>
</comment>
<proteinExistence type="predicted"/>
<protein>
    <submittedName>
        <fullName evidence="1">Uncharacterized protein</fullName>
    </submittedName>
</protein>
<dbReference type="AlphaFoldDB" id="A0A699Z5A7"/>
<sequence>MAALAAKAARSLLHLEQDDLSRQ</sequence>
<dbReference type="EMBL" id="BLLF01000738">
    <property type="protein sequence ID" value="GFH14538.1"/>
    <property type="molecule type" value="Genomic_DNA"/>
</dbReference>
<keyword evidence="2" id="KW-1185">Reference proteome</keyword>
<evidence type="ECO:0000313" key="2">
    <source>
        <dbReference type="Proteomes" id="UP000485058"/>
    </source>
</evidence>
<name>A0A699Z5A7_HAELA</name>
<dbReference type="Proteomes" id="UP000485058">
    <property type="component" value="Unassembled WGS sequence"/>
</dbReference>
<evidence type="ECO:0000313" key="1">
    <source>
        <dbReference type="EMBL" id="GFH14538.1"/>
    </source>
</evidence>
<reference evidence="1 2" key="1">
    <citation type="submission" date="2020-02" db="EMBL/GenBank/DDBJ databases">
        <title>Draft genome sequence of Haematococcus lacustris strain NIES-144.</title>
        <authorList>
            <person name="Morimoto D."/>
            <person name="Nakagawa S."/>
            <person name="Yoshida T."/>
            <person name="Sawayama S."/>
        </authorList>
    </citation>
    <scope>NUCLEOTIDE SEQUENCE [LARGE SCALE GENOMIC DNA]</scope>
    <source>
        <strain evidence="1 2">NIES-144</strain>
    </source>
</reference>
<organism evidence="1 2">
    <name type="scientific">Haematococcus lacustris</name>
    <name type="common">Green alga</name>
    <name type="synonym">Haematococcus pluvialis</name>
    <dbReference type="NCBI Taxonomy" id="44745"/>
    <lineage>
        <taxon>Eukaryota</taxon>
        <taxon>Viridiplantae</taxon>
        <taxon>Chlorophyta</taxon>
        <taxon>core chlorophytes</taxon>
        <taxon>Chlorophyceae</taxon>
        <taxon>CS clade</taxon>
        <taxon>Chlamydomonadales</taxon>
        <taxon>Haematococcaceae</taxon>
        <taxon>Haematococcus</taxon>
    </lineage>
</organism>
<accession>A0A699Z5A7</accession>